<dbReference type="Proteomes" id="UP000298860">
    <property type="component" value="Unassembled WGS sequence"/>
</dbReference>
<dbReference type="EMBL" id="BJFL01000003">
    <property type="protein sequence ID" value="GDY29500.1"/>
    <property type="molecule type" value="Genomic_DNA"/>
</dbReference>
<feature type="domain" description="AB hydrolase-1" evidence="1">
    <location>
        <begin position="26"/>
        <end position="244"/>
    </location>
</feature>
<reference evidence="3" key="1">
    <citation type="submission" date="2019-04" db="EMBL/GenBank/DDBJ databases">
        <title>Draft genome sequence of Pseudonocardiaceae bacterium SL3-2-4.</title>
        <authorList>
            <person name="Ningsih F."/>
            <person name="Yokota A."/>
            <person name="Sakai Y."/>
            <person name="Nanatani K."/>
            <person name="Yabe S."/>
            <person name="Oetari A."/>
            <person name="Sjamsuridzal W."/>
        </authorList>
    </citation>
    <scope>NUCLEOTIDE SEQUENCE [LARGE SCALE GENOMIC DNA]</scope>
    <source>
        <strain evidence="3">SL3-2-4</strain>
    </source>
</reference>
<accession>A0A4D4J303</accession>
<proteinExistence type="predicted"/>
<evidence type="ECO:0000259" key="1">
    <source>
        <dbReference type="Pfam" id="PF12697"/>
    </source>
</evidence>
<gene>
    <name evidence="2" type="ORF">GTS_11330</name>
</gene>
<dbReference type="RefSeq" id="WP_225978104.1">
    <property type="nucleotide sequence ID" value="NZ_BJFL01000003.1"/>
</dbReference>
<dbReference type="AlphaFoldDB" id="A0A4D4J303"/>
<sequence>MVTSRSGELPSGLRWRGYGSGDPVTLVAHGLGATPGEARIPASGLPGTRVVITLPGHGEAPDAPPGYWRYPTVAADLLRVAEATGATRAVGVSLGAGALIRLAAEHVDAFDRLALLLPAALDRRSVTATDTCRRLADAAHAGRLDRLSDLVASDIPAGVDVGDYVRQRAGTLLRLGDALRELPTQAPLDDPAALAAVPAPVLVLGGTGDPLHPESAAKATAAAFPHGRLELLDSAAPLLTHRARVRELLVGFLRRTA</sequence>
<dbReference type="InterPro" id="IPR029058">
    <property type="entry name" value="AB_hydrolase_fold"/>
</dbReference>
<organism evidence="2 3">
    <name type="scientific">Gandjariella thermophila</name>
    <dbReference type="NCBI Taxonomy" id="1931992"/>
    <lineage>
        <taxon>Bacteria</taxon>
        <taxon>Bacillati</taxon>
        <taxon>Actinomycetota</taxon>
        <taxon>Actinomycetes</taxon>
        <taxon>Pseudonocardiales</taxon>
        <taxon>Pseudonocardiaceae</taxon>
        <taxon>Gandjariella</taxon>
    </lineage>
</organism>
<keyword evidence="3" id="KW-1185">Reference proteome</keyword>
<comment type="caution">
    <text evidence="2">The sequence shown here is derived from an EMBL/GenBank/DDBJ whole genome shotgun (WGS) entry which is preliminary data.</text>
</comment>
<protein>
    <recommendedName>
        <fullName evidence="1">AB hydrolase-1 domain-containing protein</fullName>
    </recommendedName>
</protein>
<evidence type="ECO:0000313" key="3">
    <source>
        <dbReference type="Proteomes" id="UP000298860"/>
    </source>
</evidence>
<dbReference type="SUPFAM" id="SSF53474">
    <property type="entry name" value="alpha/beta-Hydrolases"/>
    <property type="match status" value="1"/>
</dbReference>
<dbReference type="Gene3D" id="3.40.50.1820">
    <property type="entry name" value="alpha/beta hydrolase"/>
    <property type="match status" value="1"/>
</dbReference>
<name>A0A4D4J303_9PSEU</name>
<evidence type="ECO:0000313" key="2">
    <source>
        <dbReference type="EMBL" id="GDY29500.1"/>
    </source>
</evidence>
<dbReference type="GO" id="GO:0003824">
    <property type="term" value="F:catalytic activity"/>
    <property type="evidence" value="ECO:0007669"/>
    <property type="project" value="UniProtKB-ARBA"/>
</dbReference>
<dbReference type="Pfam" id="PF12697">
    <property type="entry name" value="Abhydrolase_6"/>
    <property type="match status" value="1"/>
</dbReference>
<dbReference type="InterPro" id="IPR000073">
    <property type="entry name" value="AB_hydrolase_1"/>
</dbReference>